<sequence>MEYEKKDEDTQIASALRSMGMQIDHVAMEIILTVSDRVRLNKAEGKETTLTEINDLKTEVEKAMAPQMQQMP</sequence>
<gene>
    <name evidence="1" type="ORF">S01H1_24928</name>
</gene>
<protein>
    <submittedName>
        <fullName evidence="1">Uncharacterized protein</fullName>
    </submittedName>
</protein>
<dbReference type="EMBL" id="BARS01015013">
    <property type="protein sequence ID" value="GAF86574.1"/>
    <property type="molecule type" value="Genomic_DNA"/>
</dbReference>
<reference evidence="1" key="1">
    <citation type="journal article" date="2014" name="Front. Microbiol.">
        <title>High frequency of phylogenetically diverse reductive dehalogenase-homologous genes in deep subseafloor sedimentary metagenomes.</title>
        <authorList>
            <person name="Kawai M."/>
            <person name="Futagami T."/>
            <person name="Toyoda A."/>
            <person name="Takaki Y."/>
            <person name="Nishi S."/>
            <person name="Hori S."/>
            <person name="Arai W."/>
            <person name="Tsubouchi T."/>
            <person name="Morono Y."/>
            <person name="Uchiyama I."/>
            <person name="Ito T."/>
            <person name="Fujiyama A."/>
            <person name="Inagaki F."/>
            <person name="Takami H."/>
        </authorList>
    </citation>
    <scope>NUCLEOTIDE SEQUENCE</scope>
    <source>
        <strain evidence="1">Expedition CK06-06</strain>
    </source>
</reference>
<comment type="caution">
    <text evidence="1">The sequence shown here is derived from an EMBL/GenBank/DDBJ whole genome shotgun (WGS) entry which is preliminary data.</text>
</comment>
<dbReference type="AlphaFoldDB" id="X0T039"/>
<evidence type="ECO:0000313" key="1">
    <source>
        <dbReference type="EMBL" id="GAF86574.1"/>
    </source>
</evidence>
<accession>X0T039</accession>
<feature type="non-terminal residue" evidence="1">
    <location>
        <position position="72"/>
    </location>
</feature>
<organism evidence="1">
    <name type="scientific">marine sediment metagenome</name>
    <dbReference type="NCBI Taxonomy" id="412755"/>
    <lineage>
        <taxon>unclassified sequences</taxon>
        <taxon>metagenomes</taxon>
        <taxon>ecological metagenomes</taxon>
    </lineage>
</organism>
<name>X0T039_9ZZZZ</name>
<proteinExistence type="predicted"/>